<dbReference type="EMBL" id="DWWN01000031">
    <property type="protein sequence ID" value="HJC45215.1"/>
    <property type="molecule type" value="Genomic_DNA"/>
</dbReference>
<organism evidence="2 3">
    <name type="scientific">Candidatus Faecalibacterium faecigallinarum</name>
    <dbReference type="NCBI Taxonomy" id="2838577"/>
    <lineage>
        <taxon>Bacteria</taxon>
        <taxon>Bacillati</taxon>
        <taxon>Bacillota</taxon>
        <taxon>Clostridia</taxon>
        <taxon>Eubacteriales</taxon>
        <taxon>Oscillospiraceae</taxon>
        <taxon>Faecalibacterium</taxon>
    </lineage>
</organism>
<feature type="compositionally biased region" description="Basic and acidic residues" evidence="1">
    <location>
        <begin position="11"/>
        <end position="24"/>
    </location>
</feature>
<sequence length="94" mass="10505">MDGESSVSRQLEGDRRTTEQALREEGEDAGALTPADLRKKIRAVDKKRARYYLFYTNQAWGKKENYDLCINTSRYASIKACVPGLAGLIGSLFA</sequence>
<evidence type="ECO:0000313" key="2">
    <source>
        <dbReference type="EMBL" id="HJC45215.1"/>
    </source>
</evidence>
<reference evidence="2" key="1">
    <citation type="journal article" date="2021" name="PeerJ">
        <title>Extensive microbial diversity within the chicken gut microbiome revealed by metagenomics and culture.</title>
        <authorList>
            <person name="Gilroy R."/>
            <person name="Ravi A."/>
            <person name="Getino M."/>
            <person name="Pursley I."/>
            <person name="Horton D.L."/>
            <person name="Alikhan N.F."/>
            <person name="Baker D."/>
            <person name="Gharbi K."/>
            <person name="Hall N."/>
            <person name="Watson M."/>
            <person name="Adriaenssens E.M."/>
            <person name="Foster-Nyarko E."/>
            <person name="Jarju S."/>
            <person name="Secka A."/>
            <person name="Antonio M."/>
            <person name="Oren A."/>
            <person name="Chaudhuri R.R."/>
            <person name="La Ragione R."/>
            <person name="Hildebrand F."/>
            <person name="Pallen M.J."/>
        </authorList>
    </citation>
    <scope>NUCLEOTIDE SEQUENCE</scope>
    <source>
        <strain evidence="2">ChiSjej5B23-2810</strain>
    </source>
</reference>
<dbReference type="Proteomes" id="UP000823906">
    <property type="component" value="Unassembled WGS sequence"/>
</dbReference>
<evidence type="ECO:0000313" key="3">
    <source>
        <dbReference type="Proteomes" id="UP000823906"/>
    </source>
</evidence>
<gene>
    <name evidence="2" type="ORF">H9703_03640</name>
</gene>
<dbReference type="GO" id="GO:0016301">
    <property type="term" value="F:kinase activity"/>
    <property type="evidence" value="ECO:0007669"/>
    <property type="project" value="UniProtKB-KW"/>
</dbReference>
<feature type="region of interest" description="Disordered" evidence="1">
    <location>
        <begin position="1"/>
        <end position="31"/>
    </location>
</feature>
<reference evidence="2" key="2">
    <citation type="submission" date="2021-04" db="EMBL/GenBank/DDBJ databases">
        <authorList>
            <person name="Gilroy R."/>
        </authorList>
    </citation>
    <scope>NUCLEOTIDE SEQUENCE</scope>
    <source>
        <strain evidence="2">ChiSjej5B23-2810</strain>
    </source>
</reference>
<name>A0A9D2P9B9_9FIRM</name>
<protein>
    <submittedName>
        <fullName evidence="2">Cytidylate kinase-like family protein</fullName>
    </submittedName>
</protein>
<dbReference type="Gene3D" id="3.40.50.300">
    <property type="entry name" value="P-loop containing nucleotide triphosphate hydrolases"/>
    <property type="match status" value="1"/>
</dbReference>
<evidence type="ECO:0000256" key="1">
    <source>
        <dbReference type="SAM" id="MobiDB-lite"/>
    </source>
</evidence>
<keyword evidence="2" id="KW-0808">Transferase</keyword>
<proteinExistence type="predicted"/>
<dbReference type="AlphaFoldDB" id="A0A9D2P9B9"/>
<dbReference type="Pfam" id="PF13189">
    <property type="entry name" value="Cytidylate_kin2"/>
    <property type="match status" value="1"/>
</dbReference>
<dbReference type="InterPro" id="IPR027417">
    <property type="entry name" value="P-loop_NTPase"/>
</dbReference>
<accession>A0A9D2P9B9</accession>
<keyword evidence="2" id="KW-0418">Kinase</keyword>
<comment type="caution">
    <text evidence="2">The sequence shown here is derived from an EMBL/GenBank/DDBJ whole genome shotgun (WGS) entry which is preliminary data.</text>
</comment>